<dbReference type="OrthoDB" id="9765258at2"/>
<comment type="caution">
    <text evidence="8">The sequence shown here is derived from an EMBL/GenBank/DDBJ whole genome shotgun (WGS) entry which is preliminary data.</text>
</comment>
<dbReference type="InterPro" id="IPR017896">
    <property type="entry name" value="4Fe4S_Fe-S-bd"/>
</dbReference>
<evidence type="ECO:0000313" key="9">
    <source>
        <dbReference type="Proteomes" id="UP000216429"/>
    </source>
</evidence>
<accession>A0A261VJU0</accession>
<evidence type="ECO:0000256" key="4">
    <source>
        <dbReference type="ARBA" id="ARBA00023004"/>
    </source>
</evidence>
<dbReference type="PROSITE" id="PS51379">
    <property type="entry name" value="4FE4S_FER_2"/>
    <property type="match status" value="2"/>
</dbReference>
<comment type="catalytic activity">
    <reaction evidence="6">
        <text>glycolate + A = glyoxylate + AH2</text>
        <dbReference type="Rhea" id="RHEA:21264"/>
        <dbReference type="ChEBI" id="CHEBI:13193"/>
        <dbReference type="ChEBI" id="CHEBI:17499"/>
        <dbReference type="ChEBI" id="CHEBI:29805"/>
        <dbReference type="ChEBI" id="CHEBI:36655"/>
        <dbReference type="EC" id="1.1.99.14"/>
    </reaction>
</comment>
<proteinExistence type="predicted"/>
<dbReference type="InterPro" id="IPR012257">
    <property type="entry name" value="Glc_ox_4Fe-4S"/>
</dbReference>
<gene>
    <name evidence="8" type="ORF">CAL22_07945</name>
</gene>
<dbReference type="PIRSF" id="PIRSF000139">
    <property type="entry name" value="Glc_ox_4Fe-4S"/>
    <property type="match status" value="1"/>
</dbReference>
<dbReference type="InterPro" id="IPR004017">
    <property type="entry name" value="Cys_rich_dom"/>
</dbReference>
<comment type="cofactor">
    <cofactor evidence="6">
        <name>[4Fe-4S] cluster</name>
        <dbReference type="ChEBI" id="CHEBI:49883"/>
    </cofactor>
    <text evidence="6">Binds 2 [4Fe-4S] clusters.</text>
</comment>
<dbReference type="GO" id="GO:0046872">
    <property type="term" value="F:metal ion binding"/>
    <property type="evidence" value="ECO:0007669"/>
    <property type="project" value="UniProtKB-UniRule"/>
</dbReference>
<keyword evidence="6" id="KW-0249">Electron transport</keyword>
<dbReference type="Gene3D" id="1.10.1060.10">
    <property type="entry name" value="Alpha-helical ferredoxin"/>
    <property type="match status" value="1"/>
</dbReference>
<keyword evidence="6" id="KW-0813">Transport</keyword>
<name>A0A261VJU0_9BORD</name>
<evidence type="ECO:0000256" key="2">
    <source>
        <dbReference type="ARBA" id="ARBA00022723"/>
    </source>
</evidence>
<comment type="catalytic activity">
    <reaction evidence="6">
        <text>(R)-lactate + A = pyruvate + AH2</text>
        <dbReference type="Rhea" id="RHEA:15089"/>
        <dbReference type="ChEBI" id="CHEBI:13193"/>
        <dbReference type="ChEBI" id="CHEBI:15361"/>
        <dbReference type="ChEBI" id="CHEBI:16004"/>
        <dbReference type="ChEBI" id="CHEBI:17499"/>
    </reaction>
</comment>
<dbReference type="InterPro" id="IPR009051">
    <property type="entry name" value="Helical_ferredxn"/>
</dbReference>
<dbReference type="SUPFAM" id="SSF54862">
    <property type="entry name" value="4Fe-4S ferredoxins"/>
    <property type="match status" value="1"/>
</dbReference>
<keyword evidence="5 6" id="KW-0411">Iron-sulfur</keyword>
<evidence type="ECO:0000256" key="3">
    <source>
        <dbReference type="ARBA" id="ARBA00022737"/>
    </source>
</evidence>
<dbReference type="NCBIfam" id="NF008434">
    <property type="entry name" value="PRK11274.1"/>
    <property type="match status" value="1"/>
</dbReference>
<protein>
    <recommendedName>
        <fullName evidence="6">Glycolate oxidase iron-sulfur subunit</fullName>
        <ecNumber evidence="6">1.1.99.14</ecNumber>
    </recommendedName>
</protein>
<keyword evidence="4 6" id="KW-0408">Iron</keyword>
<dbReference type="RefSeq" id="WP_094812018.1">
    <property type="nucleotide sequence ID" value="NZ_NEVU01000002.1"/>
</dbReference>
<dbReference type="FunFam" id="1.10.1060.10:FF:000012">
    <property type="entry name" value="Glycolate oxidase iron-sulfur subunit"/>
    <property type="match status" value="1"/>
</dbReference>
<dbReference type="AlphaFoldDB" id="A0A261VJU0"/>
<feature type="domain" description="4Fe-4S ferredoxin-type" evidence="7">
    <location>
        <begin position="16"/>
        <end position="46"/>
    </location>
</feature>
<dbReference type="GO" id="GO:0019154">
    <property type="term" value="F:glycolate dehydrogenase activity"/>
    <property type="evidence" value="ECO:0007669"/>
    <property type="project" value="UniProtKB-EC"/>
</dbReference>
<evidence type="ECO:0000256" key="5">
    <source>
        <dbReference type="ARBA" id="ARBA00023014"/>
    </source>
</evidence>
<feature type="domain" description="4Fe-4S ferredoxin-type" evidence="7">
    <location>
        <begin position="66"/>
        <end position="89"/>
    </location>
</feature>
<comment type="function">
    <text evidence="6">Component of a complex that catalyzes the oxidation of glycolate to glyoxylate.</text>
</comment>
<dbReference type="EC" id="1.1.99.14" evidence="6"/>
<dbReference type="GO" id="GO:0051539">
    <property type="term" value="F:4 iron, 4 sulfur cluster binding"/>
    <property type="evidence" value="ECO:0007669"/>
    <property type="project" value="UniProtKB-UniRule"/>
</dbReference>
<organism evidence="8 9">
    <name type="scientific">Bordetella genomosp. 12</name>
    <dbReference type="NCBI Taxonomy" id="463035"/>
    <lineage>
        <taxon>Bacteria</taxon>
        <taxon>Pseudomonadati</taxon>
        <taxon>Pseudomonadota</taxon>
        <taxon>Betaproteobacteria</taxon>
        <taxon>Burkholderiales</taxon>
        <taxon>Alcaligenaceae</taxon>
        <taxon>Bordetella</taxon>
    </lineage>
</organism>
<evidence type="ECO:0000313" key="8">
    <source>
        <dbReference type="EMBL" id="OZI74406.1"/>
    </source>
</evidence>
<keyword evidence="1 6" id="KW-0004">4Fe-4S</keyword>
<dbReference type="EMBL" id="NEVU01000002">
    <property type="protein sequence ID" value="OZI74406.1"/>
    <property type="molecule type" value="Genomic_DNA"/>
</dbReference>
<sequence length="416" mass="45056">MQTNLASWARDTDLGQEADAILRRCVHCGFCTATCPTYQVLGDERDSPRGRIYLIKQVLEGAQPTQATQSHLDRCLTCRNCESTCPSGVEYGHLIDLGRKAVDERVTRAWPDRLRRWLLRKGMNSRLFAPAMRLAQSVRPVLPRALKPKVPAWRAPGLLPDTTRHARQVLMPLGCVQPSMMPAIDAATLRVLDAVGIGVRQVPGAGCCGAVNFHLDAQDDALAQMRANIDVWWPMLQDGRVQAIVMNASGCGAMVKDYAHHLRHDPQYAAKAAQVVERVKDVAELLAPHAAELAAKLGPAPAAAFHPPCTLQHWQGLRPLSERLLADLGFVLQPFAEAHLCCGSAGAYSVLNPAIAQSLRDRKVAAMAGAQAQVILSSNVGCIGHLQGGTDTPVRHWVEVVDERLRAGGAQPPVAA</sequence>
<evidence type="ECO:0000256" key="1">
    <source>
        <dbReference type="ARBA" id="ARBA00022485"/>
    </source>
</evidence>
<keyword evidence="9" id="KW-1185">Reference proteome</keyword>
<dbReference type="PROSITE" id="PS00198">
    <property type="entry name" value="4FE4S_FER_1"/>
    <property type="match status" value="1"/>
</dbReference>
<reference evidence="9" key="1">
    <citation type="submission" date="2017-05" db="EMBL/GenBank/DDBJ databases">
        <title>Complete and WGS of Bordetella genogroups.</title>
        <authorList>
            <person name="Spilker T."/>
            <person name="Lipuma J."/>
        </authorList>
    </citation>
    <scope>NUCLEOTIDE SEQUENCE [LARGE SCALE GENOMIC DNA]</scope>
    <source>
        <strain evidence="9">AU6712</strain>
    </source>
</reference>
<keyword evidence="3" id="KW-0677">Repeat</keyword>
<evidence type="ECO:0000256" key="6">
    <source>
        <dbReference type="PIRNR" id="PIRNR000139"/>
    </source>
</evidence>
<evidence type="ECO:0000259" key="7">
    <source>
        <dbReference type="PROSITE" id="PS51379"/>
    </source>
</evidence>
<dbReference type="PANTHER" id="PTHR32479:SF17">
    <property type="entry name" value="GLYCOLATE OXIDASE IRON-SULFUR SUBUNIT"/>
    <property type="match status" value="1"/>
</dbReference>
<dbReference type="Pfam" id="PF13183">
    <property type="entry name" value="Fer4_8"/>
    <property type="match status" value="1"/>
</dbReference>
<dbReference type="PANTHER" id="PTHR32479">
    <property type="entry name" value="GLYCOLATE OXIDASE IRON-SULFUR SUBUNIT"/>
    <property type="match status" value="1"/>
</dbReference>
<dbReference type="Proteomes" id="UP000216429">
    <property type="component" value="Unassembled WGS sequence"/>
</dbReference>
<dbReference type="Pfam" id="PF02754">
    <property type="entry name" value="CCG"/>
    <property type="match status" value="2"/>
</dbReference>
<keyword evidence="2 6" id="KW-0479">Metal-binding</keyword>
<dbReference type="InterPro" id="IPR017900">
    <property type="entry name" value="4Fe4S_Fe_S_CS"/>
</dbReference>